<dbReference type="InterPro" id="IPR036291">
    <property type="entry name" value="NAD(P)-bd_dom_sf"/>
</dbReference>
<dbReference type="InterPro" id="IPR028939">
    <property type="entry name" value="P5C_Rdtase_cat_N"/>
</dbReference>
<protein>
    <submittedName>
        <fullName evidence="3">NADP oxidoreductase</fullName>
    </submittedName>
</protein>
<keyword evidence="1" id="KW-0560">Oxidoreductase</keyword>
<dbReference type="RefSeq" id="WP_185275278.1">
    <property type="nucleotide sequence ID" value="NZ_CP043641.1"/>
</dbReference>
<dbReference type="AlphaFoldDB" id="A0A7G6YBE7"/>
<gene>
    <name evidence="3" type="ORF">F1C12_12185</name>
</gene>
<dbReference type="Pfam" id="PF03807">
    <property type="entry name" value="F420_oxidored"/>
    <property type="match status" value="1"/>
</dbReference>
<evidence type="ECO:0000313" key="4">
    <source>
        <dbReference type="Proteomes" id="UP000515511"/>
    </source>
</evidence>
<evidence type="ECO:0000256" key="1">
    <source>
        <dbReference type="ARBA" id="ARBA00023002"/>
    </source>
</evidence>
<proteinExistence type="predicted"/>
<dbReference type="Gene3D" id="3.40.50.720">
    <property type="entry name" value="NAD(P)-binding Rossmann-like Domain"/>
    <property type="match status" value="1"/>
</dbReference>
<evidence type="ECO:0000313" key="3">
    <source>
        <dbReference type="EMBL" id="QNE35812.1"/>
    </source>
</evidence>
<dbReference type="EMBL" id="CP043641">
    <property type="protein sequence ID" value="QNE35812.1"/>
    <property type="molecule type" value="Genomic_DNA"/>
</dbReference>
<organism evidence="3 4">
    <name type="scientific">Leifsonia shinshuensis</name>
    <dbReference type="NCBI Taxonomy" id="150026"/>
    <lineage>
        <taxon>Bacteria</taxon>
        <taxon>Bacillati</taxon>
        <taxon>Actinomycetota</taxon>
        <taxon>Actinomycetes</taxon>
        <taxon>Micrococcales</taxon>
        <taxon>Microbacteriaceae</taxon>
        <taxon>Leifsonia</taxon>
    </lineage>
</organism>
<feature type="domain" description="Pyrroline-5-carboxylate reductase catalytic N-terminal" evidence="2">
    <location>
        <begin position="4"/>
        <end position="92"/>
    </location>
</feature>
<dbReference type="Proteomes" id="UP000515511">
    <property type="component" value="Chromosome"/>
</dbReference>
<dbReference type="KEGG" id="lse:F1C12_12185"/>
<evidence type="ECO:0000259" key="2">
    <source>
        <dbReference type="Pfam" id="PF03807"/>
    </source>
</evidence>
<dbReference type="GO" id="GO:0016491">
    <property type="term" value="F:oxidoreductase activity"/>
    <property type="evidence" value="ECO:0007669"/>
    <property type="project" value="UniProtKB-KW"/>
</dbReference>
<dbReference type="PANTHER" id="PTHR14239">
    <property type="entry name" value="DUDULIN-RELATED"/>
    <property type="match status" value="1"/>
</dbReference>
<sequence length="213" mass="22544">MTNVGIIGAGSIGQALARTFIAHGHTVTIANSRGPETLAELVAELGPSATAATAAEAGAAGEVVVVTVPLRNYRDIPVEPLAGKIVIDTNNYYFERDGHISELDEGTATTSGLLQAHLPESRVAKGFNHIGARDIPTTGSPAGTPDRRALATASDHEDAAELVAAIYDEFGFDTVHLGPLSESWRVERDRPAYVVRQNREELEANVARAPRTV</sequence>
<dbReference type="SUPFAM" id="SSF51735">
    <property type="entry name" value="NAD(P)-binding Rossmann-fold domains"/>
    <property type="match status" value="1"/>
</dbReference>
<accession>A0A7G6YBE7</accession>
<reference evidence="4" key="1">
    <citation type="submission" date="2019-09" db="EMBL/GenBank/DDBJ databases">
        <title>Antimicrobial potential of Antarctic Bacteria.</title>
        <authorList>
            <person name="Benaud N."/>
            <person name="Edwards R.J."/>
            <person name="Ferrari B.C."/>
        </authorList>
    </citation>
    <scope>NUCLEOTIDE SEQUENCE [LARGE SCALE GENOMIC DNA]</scope>
    <source>
        <strain evidence="4">INR9</strain>
    </source>
</reference>
<dbReference type="InterPro" id="IPR051267">
    <property type="entry name" value="STEAP_metalloreductase"/>
</dbReference>
<name>A0A7G6YBE7_9MICO</name>